<dbReference type="Gene3D" id="2.60.40.10">
    <property type="entry name" value="Immunoglobulins"/>
    <property type="match status" value="1"/>
</dbReference>
<reference evidence="2" key="1">
    <citation type="submission" date="2017-12" db="EMBL/GenBank/DDBJ databases">
        <title>Draft genome sequence of Telmatospirillum siberiense 26-4b1T, an acidotolerant peatland alphaproteobacterium potentially involved in sulfur cycling.</title>
        <authorList>
            <person name="Hausmann B."/>
            <person name="Pjevac P."/>
            <person name="Schreck K."/>
            <person name="Herbold C.W."/>
            <person name="Daims H."/>
            <person name="Wagner M."/>
            <person name="Pester M."/>
            <person name="Loy A."/>
        </authorList>
    </citation>
    <scope>NUCLEOTIDE SEQUENCE [LARGE SCALE GENOMIC DNA]</scope>
    <source>
        <strain evidence="2">26-4b1</strain>
    </source>
</reference>
<proteinExistence type="predicted"/>
<dbReference type="SUPFAM" id="SSF49313">
    <property type="entry name" value="Cadherin-like"/>
    <property type="match status" value="1"/>
</dbReference>
<dbReference type="InterPro" id="IPR013783">
    <property type="entry name" value="Ig-like_fold"/>
</dbReference>
<keyword evidence="2" id="KW-1185">Reference proteome</keyword>
<dbReference type="AlphaFoldDB" id="A0A2N3PXI2"/>
<dbReference type="GO" id="GO:0005509">
    <property type="term" value="F:calcium ion binding"/>
    <property type="evidence" value="ECO:0007669"/>
    <property type="project" value="InterPro"/>
</dbReference>
<evidence type="ECO:0000313" key="1">
    <source>
        <dbReference type="EMBL" id="PKU25112.1"/>
    </source>
</evidence>
<dbReference type="GO" id="GO:0016020">
    <property type="term" value="C:membrane"/>
    <property type="evidence" value="ECO:0007669"/>
    <property type="project" value="InterPro"/>
</dbReference>
<accession>A0A2N3PXI2</accession>
<dbReference type="SUPFAM" id="SSF75005">
    <property type="entry name" value="Arabinanase/levansucrase/invertase"/>
    <property type="match status" value="1"/>
</dbReference>
<sequence length="484" mass="49284">MMIYNRRGASAPEYAVLLGLVLVAVAGVAASVGGRTVGLLGIGGSHVAVASSVADQPSDQAGGKTALRAPVWDTPQTLGTISQYAPFALDQGAIKTLVATDPQGGAITYAAPAMPAALALAATGTITGTPTQLGAQSFTATATNAAGLSASRSFTLTISNPQRYNYGSSVLTDGQTDYIWSCSNQQPSVIQDSIFYTVAPSGEVPATLPTSVAVAPSSAAPWGSFHLCDPSVVRGSFSYFGTPYRYAMFATGTPLNASTDNSVGVAYANDPAGPWTVAPTPVVANPYATSAWGEGQPSVVYASGSNVLLTWTDGSPTLTRTEAAWITLSSQAGDSGPGWSMTVPWAISGGGLRMTTAAGDYLHDADMSYDPASGLVYAARPVGPYPTAGSTQVESAVEVDSLPLANFLAGNGTWSRVGATITSAQSGAGRNDNPALVRNMDGTLPAGAVGLVDTTAADCISPAIAGCWPASLWTYRLWLTSVSR</sequence>
<name>A0A2N3PXI2_9PROT</name>
<dbReference type="InterPro" id="IPR015919">
    <property type="entry name" value="Cadherin-like_sf"/>
</dbReference>
<dbReference type="InterPro" id="IPR023296">
    <property type="entry name" value="Glyco_hydro_beta-prop_sf"/>
</dbReference>
<protein>
    <recommendedName>
        <fullName evidence="3">Dystroglycan-type cadherin-like domain-containing protein</fullName>
    </recommendedName>
</protein>
<dbReference type="Pfam" id="PF05345">
    <property type="entry name" value="He_PIG"/>
    <property type="match status" value="1"/>
</dbReference>
<dbReference type="EMBL" id="PIUM01000006">
    <property type="protein sequence ID" value="PKU25112.1"/>
    <property type="molecule type" value="Genomic_DNA"/>
</dbReference>
<dbReference type="OrthoDB" id="4178270at2"/>
<dbReference type="Gene3D" id="2.115.10.20">
    <property type="entry name" value="Glycosyl hydrolase domain, family 43"/>
    <property type="match status" value="1"/>
</dbReference>
<dbReference type="Proteomes" id="UP000233293">
    <property type="component" value="Unassembled WGS sequence"/>
</dbReference>
<comment type="caution">
    <text evidence="1">The sequence shown here is derived from an EMBL/GenBank/DDBJ whole genome shotgun (WGS) entry which is preliminary data.</text>
</comment>
<organism evidence="1 2">
    <name type="scientific">Telmatospirillum siberiense</name>
    <dbReference type="NCBI Taxonomy" id="382514"/>
    <lineage>
        <taxon>Bacteria</taxon>
        <taxon>Pseudomonadati</taxon>
        <taxon>Pseudomonadota</taxon>
        <taxon>Alphaproteobacteria</taxon>
        <taxon>Rhodospirillales</taxon>
        <taxon>Rhodospirillaceae</taxon>
        <taxon>Telmatospirillum</taxon>
    </lineage>
</organism>
<evidence type="ECO:0008006" key="3">
    <source>
        <dbReference type="Google" id="ProtNLM"/>
    </source>
</evidence>
<gene>
    <name evidence="1" type="ORF">CWS72_07895</name>
</gene>
<evidence type="ECO:0000313" key="2">
    <source>
        <dbReference type="Proteomes" id="UP000233293"/>
    </source>
</evidence>
<dbReference type="RefSeq" id="WP_101250039.1">
    <property type="nucleotide sequence ID" value="NZ_PIUM01000006.1"/>
</dbReference>